<dbReference type="GO" id="GO:0035556">
    <property type="term" value="P:intracellular signal transduction"/>
    <property type="evidence" value="ECO:0007669"/>
    <property type="project" value="TreeGrafter"/>
</dbReference>
<keyword evidence="2" id="KW-0808">Transferase</keyword>
<keyword evidence="1" id="KW-0723">Serine/threonine-protein kinase</keyword>
<dbReference type="EMBL" id="JASPKY010000089">
    <property type="protein sequence ID" value="KAK9738232.1"/>
    <property type="molecule type" value="Genomic_DNA"/>
</dbReference>
<evidence type="ECO:0000256" key="1">
    <source>
        <dbReference type="ARBA" id="ARBA00022527"/>
    </source>
</evidence>
<dbReference type="Proteomes" id="UP001458880">
    <property type="component" value="Unassembled WGS sequence"/>
</dbReference>
<dbReference type="PANTHER" id="PTHR24342">
    <property type="entry name" value="SERINE/THREONINE-PROTEIN KINASE 17"/>
    <property type="match status" value="1"/>
</dbReference>
<dbReference type="PANTHER" id="PTHR24342:SF12">
    <property type="entry name" value="DEATH-ASSOCIATED PROTEIN KINASE RELATED"/>
    <property type="match status" value="1"/>
</dbReference>
<organism evidence="8 9">
    <name type="scientific">Popillia japonica</name>
    <name type="common">Japanese beetle</name>
    <dbReference type="NCBI Taxonomy" id="7064"/>
    <lineage>
        <taxon>Eukaryota</taxon>
        <taxon>Metazoa</taxon>
        <taxon>Ecdysozoa</taxon>
        <taxon>Arthropoda</taxon>
        <taxon>Hexapoda</taxon>
        <taxon>Insecta</taxon>
        <taxon>Pterygota</taxon>
        <taxon>Neoptera</taxon>
        <taxon>Endopterygota</taxon>
        <taxon>Coleoptera</taxon>
        <taxon>Polyphaga</taxon>
        <taxon>Scarabaeiformia</taxon>
        <taxon>Scarabaeidae</taxon>
        <taxon>Rutelinae</taxon>
        <taxon>Popillia</taxon>
    </lineage>
</organism>
<dbReference type="GO" id="GO:0004674">
    <property type="term" value="F:protein serine/threonine kinase activity"/>
    <property type="evidence" value="ECO:0007669"/>
    <property type="project" value="UniProtKB-KW"/>
</dbReference>
<dbReference type="AlphaFoldDB" id="A0AAW1LWR1"/>
<evidence type="ECO:0000256" key="2">
    <source>
        <dbReference type="ARBA" id="ARBA00022679"/>
    </source>
</evidence>
<accession>A0AAW1LWR1</accession>
<dbReference type="GO" id="GO:0005524">
    <property type="term" value="F:ATP binding"/>
    <property type="evidence" value="ECO:0007669"/>
    <property type="project" value="UniProtKB-KW"/>
</dbReference>
<dbReference type="PROSITE" id="PS50011">
    <property type="entry name" value="PROTEIN_KINASE_DOM"/>
    <property type="match status" value="1"/>
</dbReference>
<proteinExistence type="predicted"/>
<reference evidence="8 9" key="1">
    <citation type="journal article" date="2024" name="BMC Genomics">
        <title>De novo assembly and annotation of Popillia japonica's genome with initial clues to its potential as an invasive pest.</title>
        <authorList>
            <person name="Cucini C."/>
            <person name="Boschi S."/>
            <person name="Funari R."/>
            <person name="Cardaioli E."/>
            <person name="Iannotti N."/>
            <person name="Marturano G."/>
            <person name="Paoli F."/>
            <person name="Bruttini M."/>
            <person name="Carapelli A."/>
            <person name="Frati F."/>
            <person name="Nardi F."/>
        </authorList>
    </citation>
    <scope>NUCLEOTIDE SEQUENCE [LARGE SCALE GENOMIC DNA]</scope>
    <source>
        <strain evidence="8">DMR45628</strain>
    </source>
</reference>
<dbReference type="InterPro" id="IPR011009">
    <property type="entry name" value="Kinase-like_dom_sf"/>
</dbReference>
<keyword evidence="4 8" id="KW-0418">Kinase</keyword>
<feature type="region of interest" description="Disordered" evidence="6">
    <location>
        <begin position="215"/>
        <end position="250"/>
    </location>
</feature>
<dbReference type="SUPFAM" id="SSF56112">
    <property type="entry name" value="Protein kinase-like (PK-like)"/>
    <property type="match status" value="1"/>
</dbReference>
<evidence type="ECO:0000256" key="3">
    <source>
        <dbReference type="ARBA" id="ARBA00022741"/>
    </source>
</evidence>
<comment type="caution">
    <text evidence="8">The sequence shown here is derived from an EMBL/GenBank/DDBJ whole genome shotgun (WGS) entry which is preliminary data.</text>
</comment>
<dbReference type="GO" id="GO:0005634">
    <property type="term" value="C:nucleus"/>
    <property type="evidence" value="ECO:0007669"/>
    <property type="project" value="TreeGrafter"/>
</dbReference>
<dbReference type="GO" id="GO:0043065">
    <property type="term" value="P:positive regulation of apoptotic process"/>
    <property type="evidence" value="ECO:0007669"/>
    <property type="project" value="TreeGrafter"/>
</dbReference>
<feature type="domain" description="Protein kinase" evidence="7">
    <location>
        <begin position="1"/>
        <end position="185"/>
    </location>
</feature>
<keyword evidence="5" id="KW-0067">ATP-binding</keyword>
<dbReference type="Gene3D" id="1.10.510.10">
    <property type="entry name" value="Transferase(Phosphotransferase) domain 1"/>
    <property type="match status" value="1"/>
</dbReference>
<dbReference type="Pfam" id="PF00069">
    <property type="entry name" value="Pkinase"/>
    <property type="match status" value="1"/>
</dbReference>
<evidence type="ECO:0000259" key="7">
    <source>
        <dbReference type="PROSITE" id="PS50011"/>
    </source>
</evidence>
<keyword evidence="3" id="KW-0547">Nucleotide-binding</keyword>
<dbReference type="InterPro" id="IPR000719">
    <property type="entry name" value="Prot_kinase_dom"/>
</dbReference>
<evidence type="ECO:0000256" key="5">
    <source>
        <dbReference type="ARBA" id="ARBA00022840"/>
    </source>
</evidence>
<dbReference type="PROSITE" id="PS00108">
    <property type="entry name" value="PROTEIN_KINASE_ST"/>
    <property type="match status" value="1"/>
</dbReference>
<feature type="compositionally biased region" description="Low complexity" evidence="6">
    <location>
        <begin position="227"/>
        <end position="244"/>
    </location>
</feature>
<evidence type="ECO:0000256" key="6">
    <source>
        <dbReference type="SAM" id="MobiDB-lite"/>
    </source>
</evidence>
<evidence type="ECO:0000256" key="4">
    <source>
        <dbReference type="ARBA" id="ARBA00022777"/>
    </source>
</evidence>
<evidence type="ECO:0000313" key="9">
    <source>
        <dbReference type="Proteomes" id="UP001458880"/>
    </source>
</evidence>
<gene>
    <name evidence="8" type="ORF">QE152_g10058</name>
</gene>
<name>A0AAW1LWR1_POPJA</name>
<dbReference type="InterPro" id="IPR008271">
    <property type="entry name" value="Ser/Thr_kinase_AS"/>
</dbReference>
<keyword evidence="9" id="KW-1185">Reference proteome</keyword>
<evidence type="ECO:0000313" key="8">
    <source>
        <dbReference type="EMBL" id="KAK9738232.1"/>
    </source>
</evidence>
<protein>
    <submittedName>
        <fullName evidence="8">Protein kinase domain</fullName>
    </submittedName>
</protein>
<sequence>MVLILGLAAGGELQRIFDGDQCLDEIEARRAMRQILEGLCYLHERNIAHLDLKPQNILLMVEDSCDDIKLCDFGISRLLEPGTEVRTLSGTPDYVAPEVVSYEPISLATDIWSVGVLAYVLLSGYTPFGGDTKEETSLNISKGIVTFDEDFVDISSVGLDFIKSILVLNPKKRPTVQELLQHPWINPQSHILPNLALMPNSDAINAISKSTPINQRKSLPCLPESTPPSNNTTTTTAARTPFNSENLNGSYTDTTPVRSYAVSANCLCPQCGATCRNMPHTPVSKTPITVDRGIFLDISNEENTEAEVRVGDSSSFSQLTDSNFGHYRFEFWPSSFINRLKPYKCIG</sequence>
<dbReference type="SMART" id="SM00220">
    <property type="entry name" value="S_TKc"/>
    <property type="match status" value="1"/>
</dbReference>